<accession>A0A7H1NUC2</accession>
<evidence type="ECO:0000313" key="1">
    <source>
        <dbReference type="EMBL" id="QNT79382.1"/>
    </source>
</evidence>
<dbReference type="RefSeq" id="WP_203413552.1">
    <property type="nucleotide sequence ID" value="NZ_CP060244.1"/>
</dbReference>
<name>A0A7H1NUC2_9PROT</name>
<dbReference type="EMBL" id="CP060244">
    <property type="protein sequence ID" value="QNT79382.1"/>
    <property type="molecule type" value="Genomic_DNA"/>
</dbReference>
<evidence type="ECO:0000313" key="2">
    <source>
        <dbReference type="Proteomes" id="UP000516349"/>
    </source>
</evidence>
<sequence>MNIWVIAYEIQDKEKLHTVLVELKNKFTACQIQNNVWLVQHPGDIHFMMGHFGFLIGKEDKLWISQVIHTFSNGNVHNEYGFVNPLDQALTWLNVYHPQQYFKT</sequence>
<gene>
    <name evidence="1" type="ORF">JGUZn3_21800</name>
</gene>
<dbReference type="Proteomes" id="UP000516349">
    <property type="component" value="Chromosome"/>
</dbReference>
<keyword evidence="2" id="KW-1185">Reference proteome</keyword>
<organism evidence="1 2">
    <name type="scientific">Entomobacter blattae</name>
    <dbReference type="NCBI Taxonomy" id="2762277"/>
    <lineage>
        <taxon>Bacteria</taxon>
        <taxon>Pseudomonadati</taxon>
        <taxon>Pseudomonadota</taxon>
        <taxon>Alphaproteobacteria</taxon>
        <taxon>Acetobacterales</taxon>
        <taxon>Acetobacteraceae</taxon>
        <taxon>Entomobacter</taxon>
    </lineage>
</organism>
<dbReference type="KEGG" id="ebla:JGUZn3_21800"/>
<dbReference type="AlphaFoldDB" id="A0A7H1NUC2"/>
<reference evidence="1 2" key="1">
    <citation type="submission" date="2020-08" db="EMBL/GenBank/DDBJ databases">
        <title>Complete genome sequence of Entomobacter blattae G55GP.</title>
        <authorList>
            <person name="Poehlein A."/>
            <person name="Guzman J."/>
            <person name="Daniel R."/>
            <person name="Vilcinskas A."/>
        </authorList>
    </citation>
    <scope>NUCLEOTIDE SEQUENCE [LARGE SCALE GENOMIC DNA]</scope>
    <source>
        <strain evidence="1 2">G55GP</strain>
    </source>
</reference>
<protein>
    <submittedName>
        <fullName evidence="1">Uncharacterized protein</fullName>
    </submittedName>
</protein>
<proteinExistence type="predicted"/>